<keyword evidence="7 10" id="KW-1133">Transmembrane helix</keyword>
<evidence type="ECO:0000256" key="1">
    <source>
        <dbReference type="ARBA" id="ARBA00004651"/>
    </source>
</evidence>
<keyword evidence="6" id="KW-0653">Protein transport</keyword>
<dbReference type="GO" id="GO:0015031">
    <property type="term" value="P:protein transport"/>
    <property type="evidence" value="ECO:0007669"/>
    <property type="project" value="UniProtKB-KW"/>
</dbReference>
<feature type="transmembrane region" description="Helical" evidence="10">
    <location>
        <begin position="204"/>
        <end position="222"/>
    </location>
</feature>
<comment type="similarity">
    <text evidence="9">Belongs to the binding-protein-dependent transport system permease family. OppBC subfamily.</text>
</comment>
<feature type="transmembrane region" description="Helical" evidence="10">
    <location>
        <begin position="307"/>
        <end position="332"/>
    </location>
</feature>
<keyword evidence="5" id="KW-0571">Peptide transport</keyword>
<evidence type="ECO:0000259" key="11">
    <source>
        <dbReference type="PROSITE" id="PS50928"/>
    </source>
</evidence>
<keyword evidence="13" id="KW-1185">Reference proteome</keyword>
<evidence type="ECO:0000256" key="2">
    <source>
        <dbReference type="ARBA" id="ARBA00022448"/>
    </source>
</evidence>
<feature type="transmembrane region" description="Helical" evidence="10">
    <location>
        <begin position="50"/>
        <end position="74"/>
    </location>
</feature>
<gene>
    <name evidence="12" type="ORF">CYL18_09015</name>
</gene>
<sequence length="342" mass="38033">MEKNTQTTNLSPDLFQVVGPKSSDAEKIERKSLTFWQDARHRLFKNKGAVAGLIMIIIFVLLAIFGPMVSGYTFKEQDLGKSKLPPRVQGLENISWLPFDGTDKNGVNLYETKGYEDTYHWFGTDDLGRDQWTRIWYGARISLYIALLAAVIEFFIGVVYGGVSGFFGGRIDAFMQRIIEVLVGIPYLIVVILMILIFDKPGVLSITLAMVVTGWIGMARMVRGQFLKLRDQEYVLASKTLGATNTSLIFKHLLPNTLGPVIVTSMFTIPGAIFTEAFLSFIGLGIAAPEASLGSLVNEGFRYLRSFPYLLIIPALTISVLILSFNLLADGLRDALDPKMRK</sequence>
<dbReference type="GO" id="GO:0055085">
    <property type="term" value="P:transmembrane transport"/>
    <property type="evidence" value="ECO:0007669"/>
    <property type="project" value="InterPro"/>
</dbReference>
<protein>
    <submittedName>
        <fullName evidence="12">Peptide ABC transporter permease</fullName>
    </submittedName>
</protein>
<dbReference type="PANTHER" id="PTHR43386">
    <property type="entry name" value="OLIGOPEPTIDE TRANSPORT SYSTEM PERMEASE PROTEIN APPC"/>
    <property type="match status" value="1"/>
</dbReference>
<dbReference type="InterPro" id="IPR025966">
    <property type="entry name" value="OppC_N"/>
</dbReference>
<keyword evidence="3" id="KW-1003">Cell membrane</keyword>
<dbReference type="Proteomes" id="UP000239663">
    <property type="component" value="Unassembled WGS sequence"/>
</dbReference>
<keyword evidence="2 10" id="KW-0813">Transport</keyword>
<dbReference type="Gene3D" id="1.10.3720.10">
    <property type="entry name" value="MetI-like"/>
    <property type="match status" value="1"/>
</dbReference>
<dbReference type="PROSITE" id="PS50928">
    <property type="entry name" value="ABC_TM1"/>
    <property type="match status" value="1"/>
</dbReference>
<keyword evidence="4 10" id="KW-0812">Transmembrane</keyword>
<feature type="transmembrane region" description="Helical" evidence="10">
    <location>
        <begin position="141"/>
        <end position="167"/>
    </location>
</feature>
<dbReference type="InterPro" id="IPR000515">
    <property type="entry name" value="MetI-like"/>
</dbReference>
<comment type="caution">
    <text evidence="12">The sequence shown here is derived from an EMBL/GenBank/DDBJ whole genome shotgun (WGS) entry which is preliminary data.</text>
</comment>
<organism evidence="12 13">
    <name type="scientific">Pradoshia eiseniae</name>
    <dbReference type="NCBI Taxonomy" id="2064768"/>
    <lineage>
        <taxon>Bacteria</taxon>
        <taxon>Bacillati</taxon>
        <taxon>Bacillota</taxon>
        <taxon>Bacilli</taxon>
        <taxon>Bacillales</taxon>
        <taxon>Bacillaceae</taxon>
        <taxon>Pradoshia</taxon>
    </lineage>
</organism>
<evidence type="ECO:0000256" key="9">
    <source>
        <dbReference type="ARBA" id="ARBA00024202"/>
    </source>
</evidence>
<evidence type="ECO:0000313" key="12">
    <source>
        <dbReference type="EMBL" id="PQD95416.1"/>
    </source>
</evidence>
<evidence type="ECO:0000256" key="10">
    <source>
        <dbReference type="RuleBase" id="RU363032"/>
    </source>
</evidence>
<accession>A0A2S7N072</accession>
<comment type="subcellular location">
    <subcellularLocation>
        <location evidence="1 10">Cell membrane</location>
        <topology evidence="1 10">Multi-pass membrane protein</topology>
    </subcellularLocation>
</comment>
<feature type="transmembrane region" description="Helical" evidence="10">
    <location>
        <begin position="261"/>
        <end position="287"/>
    </location>
</feature>
<evidence type="ECO:0000256" key="7">
    <source>
        <dbReference type="ARBA" id="ARBA00022989"/>
    </source>
</evidence>
<dbReference type="AlphaFoldDB" id="A0A2S7N072"/>
<dbReference type="SUPFAM" id="SSF161098">
    <property type="entry name" value="MetI-like"/>
    <property type="match status" value="1"/>
</dbReference>
<dbReference type="EMBL" id="PKOZ01000004">
    <property type="protein sequence ID" value="PQD95416.1"/>
    <property type="molecule type" value="Genomic_DNA"/>
</dbReference>
<dbReference type="PANTHER" id="PTHR43386:SF24">
    <property type="entry name" value="OLIGOPEPTIDE TRANSPORT SYSTEM PERMEASE PROTEIN AMID"/>
    <property type="match status" value="1"/>
</dbReference>
<dbReference type="OrthoDB" id="9797472at2"/>
<keyword evidence="8 10" id="KW-0472">Membrane</keyword>
<dbReference type="InterPro" id="IPR035906">
    <property type="entry name" value="MetI-like_sf"/>
</dbReference>
<dbReference type="Pfam" id="PF00528">
    <property type="entry name" value="BPD_transp_1"/>
    <property type="match status" value="1"/>
</dbReference>
<evidence type="ECO:0000256" key="6">
    <source>
        <dbReference type="ARBA" id="ARBA00022927"/>
    </source>
</evidence>
<evidence type="ECO:0000313" key="13">
    <source>
        <dbReference type="Proteomes" id="UP000239663"/>
    </source>
</evidence>
<feature type="domain" description="ABC transmembrane type-1" evidence="11">
    <location>
        <begin position="139"/>
        <end position="329"/>
    </location>
</feature>
<proteinExistence type="inferred from homology"/>
<feature type="transmembrane region" description="Helical" evidence="10">
    <location>
        <begin position="179"/>
        <end position="198"/>
    </location>
</feature>
<dbReference type="NCBIfam" id="NF045475">
    <property type="entry name" value="Opp3C"/>
    <property type="match status" value="1"/>
</dbReference>
<evidence type="ECO:0000256" key="4">
    <source>
        <dbReference type="ARBA" id="ARBA00022692"/>
    </source>
</evidence>
<name>A0A2S7N072_9BACI</name>
<dbReference type="RefSeq" id="WP_104849171.1">
    <property type="nucleotide sequence ID" value="NZ_PKOZ01000004.1"/>
</dbReference>
<dbReference type="GO" id="GO:0005886">
    <property type="term" value="C:plasma membrane"/>
    <property type="evidence" value="ECO:0007669"/>
    <property type="project" value="UniProtKB-SubCell"/>
</dbReference>
<dbReference type="InterPro" id="IPR050366">
    <property type="entry name" value="BP-dependent_transpt_permease"/>
</dbReference>
<evidence type="ECO:0000256" key="8">
    <source>
        <dbReference type="ARBA" id="ARBA00023136"/>
    </source>
</evidence>
<dbReference type="Pfam" id="PF12911">
    <property type="entry name" value="OppC_N"/>
    <property type="match status" value="1"/>
</dbReference>
<evidence type="ECO:0000256" key="5">
    <source>
        <dbReference type="ARBA" id="ARBA00022856"/>
    </source>
</evidence>
<evidence type="ECO:0000256" key="3">
    <source>
        <dbReference type="ARBA" id="ARBA00022475"/>
    </source>
</evidence>
<reference evidence="12 13" key="1">
    <citation type="submission" date="2017-12" db="EMBL/GenBank/DDBJ databases">
        <title>Taxonomic description and draft genome of Pradoshia cofamensis Gen. nov., sp. nov., a thermotolerant bacillale isolated from anterior gut of earthworm Eisenia fetida.</title>
        <authorList>
            <person name="Saha T."/>
            <person name="Chakraborty R."/>
        </authorList>
    </citation>
    <scope>NUCLEOTIDE SEQUENCE [LARGE SCALE GENOMIC DNA]</scope>
    <source>
        <strain evidence="12 13">EAG3</strain>
    </source>
</reference>
<dbReference type="GO" id="GO:0015833">
    <property type="term" value="P:peptide transport"/>
    <property type="evidence" value="ECO:0007669"/>
    <property type="project" value="UniProtKB-KW"/>
</dbReference>
<dbReference type="CDD" id="cd06261">
    <property type="entry name" value="TM_PBP2"/>
    <property type="match status" value="1"/>
</dbReference>